<dbReference type="KEGG" id="bhc:JFL75_09120"/>
<dbReference type="Gene3D" id="3.90.550.10">
    <property type="entry name" value="Spore Coat Polysaccharide Biosynthesis Protein SpsA, Chain A"/>
    <property type="match status" value="1"/>
</dbReference>
<dbReference type="PANTHER" id="PTHR32125">
    <property type="entry name" value="2-C-METHYL-D-ERYTHRITOL 4-PHOSPHATE CYTIDYLYLTRANSFERASE, CHLOROPLASTIC"/>
    <property type="match status" value="1"/>
</dbReference>
<dbReference type="Proteomes" id="UP000595917">
    <property type="component" value="Chromosome"/>
</dbReference>
<dbReference type="InterPro" id="IPR029044">
    <property type="entry name" value="Nucleotide-diphossugar_trans"/>
</dbReference>
<dbReference type="Pfam" id="PF01128">
    <property type="entry name" value="IspD"/>
    <property type="match status" value="1"/>
</dbReference>
<dbReference type="AlphaFoldDB" id="A0A7T8BAT2"/>
<reference evidence="4" key="1">
    <citation type="submission" date="2021-01" db="EMBL/GenBank/DDBJ databases">
        <title>Description of Breznakiella homolactica.</title>
        <authorList>
            <person name="Song Y."/>
            <person name="Brune A."/>
        </authorList>
    </citation>
    <scope>NUCLEOTIDE SEQUENCE</scope>
    <source>
        <strain evidence="4">RmG30</strain>
    </source>
</reference>
<dbReference type="PANTHER" id="PTHR32125:SF4">
    <property type="entry name" value="2-C-METHYL-D-ERYTHRITOL 4-PHOSPHATE CYTIDYLYLTRANSFERASE, CHLOROPLASTIC"/>
    <property type="match status" value="1"/>
</dbReference>
<dbReference type="InterPro" id="IPR018294">
    <property type="entry name" value="ISPD_synthase_CS"/>
</dbReference>
<accession>A0A7T8BAT2</accession>
<gene>
    <name evidence="4" type="ORF">JFL75_09120</name>
</gene>
<sequence length="245" mass="26215">MDPIFAAIICAAGASSRMGGVKKEYRCLNDAAGGSPGNPLTVLGAAVTAFASVPGISYIVITVPPDPEQGEFAARKALPPHLTAQNSSPKLLFVPGGLSRRESVHHALSLLAAYPVSHVLIHDGARPWVSRDLICRTMETVIQYRAVVPLVPLIETPKETDSAGFVIRHPKRSSMGTAQTPQGFAFPDILRAHEGAAEREISEGIEYTDDAEVWGEFIGKVASIPGESGNRKITFPQDLPEKEQL</sequence>
<name>A0A7T8BAT2_9SPIR</name>
<evidence type="ECO:0000256" key="1">
    <source>
        <dbReference type="ARBA" id="ARBA00022679"/>
    </source>
</evidence>
<evidence type="ECO:0000256" key="3">
    <source>
        <dbReference type="SAM" id="MobiDB-lite"/>
    </source>
</evidence>
<dbReference type="SUPFAM" id="SSF53448">
    <property type="entry name" value="Nucleotide-diphospho-sugar transferases"/>
    <property type="match status" value="1"/>
</dbReference>
<dbReference type="CDD" id="cd02516">
    <property type="entry name" value="CDP-ME_synthetase"/>
    <property type="match status" value="1"/>
</dbReference>
<dbReference type="InterPro" id="IPR050088">
    <property type="entry name" value="IspD/TarI_cytidylyltransf_bact"/>
</dbReference>
<organism evidence="4 5">
    <name type="scientific">Breznakiella homolactica</name>
    <dbReference type="NCBI Taxonomy" id="2798577"/>
    <lineage>
        <taxon>Bacteria</taxon>
        <taxon>Pseudomonadati</taxon>
        <taxon>Spirochaetota</taxon>
        <taxon>Spirochaetia</taxon>
        <taxon>Spirochaetales</taxon>
        <taxon>Breznakiellaceae</taxon>
        <taxon>Breznakiella</taxon>
    </lineage>
</organism>
<feature type="region of interest" description="Disordered" evidence="3">
    <location>
        <begin position="226"/>
        <end position="245"/>
    </location>
</feature>
<dbReference type="PROSITE" id="PS01295">
    <property type="entry name" value="ISPD"/>
    <property type="match status" value="1"/>
</dbReference>
<dbReference type="InterPro" id="IPR034683">
    <property type="entry name" value="IspD/TarI"/>
</dbReference>
<keyword evidence="5" id="KW-1185">Reference proteome</keyword>
<protein>
    <submittedName>
        <fullName evidence="4">2-C-methyl-D-erythritol 4-phosphate cytidylyltransferase</fullName>
    </submittedName>
</protein>
<evidence type="ECO:0000313" key="4">
    <source>
        <dbReference type="EMBL" id="QQO11059.1"/>
    </source>
</evidence>
<keyword evidence="2 4" id="KW-0548">Nucleotidyltransferase</keyword>
<dbReference type="EMBL" id="CP067089">
    <property type="protein sequence ID" value="QQO11059.1"/>
    <property type="molecule type" value="Genomic_DNA"/>
</dbReference>
<dbReference type="GO" id="GO:0050518">
    <property type="term" value="F:2-C-methyl-D-erythritol 4-phosphate cytidylyltransferase activity"/>
    <property type="evidence" value="ECO:0007669"/>
    <property type="project" value="TreeGrafter"/>
</dbReference>
<evidence type="ECO:0000256" key="2">
    <source>
        <dbReference type="ARBA" id="ARBA00022695"/>
    </source>
</evidence>
<keyword evidence="1" id="KW-0808">Transferase</keyword>
<dbReference type="GO" id="GO:0008299">
    <property type="term" value="P:isoprenoid biosynthetic process"/>
    <property type="evidence" value="ECO:0007669"/>
    <property type="project" value="InterPro"/>
</dbReference>
<evidence type="ECO:0000313" key="5">
    <source>
        <dbReference type="Proteomes" id="UP000595917"/>
    </source>
</evidence>
<proteinExistence type="predicted"/>